<dbReference type="CDD" id="cd03124">
    <property type="entry name" value="alpha_CA_prokaryotic_like"/>
    <property type="match status" value="1"/>
</dbReference>
<dbReference type="RefSeq" id="WP_034838964.1">
    <property type="nucleotide sequence ID" value="NZ_JOKH01000004.1"/>
</dbReference>
<comment type="caution">
    <text evidence="12">The sequence shown here is derived from an EMBL/GenBank/DDBJ whole genome shotgun (WGS) entry which is preliminary data.</text>
</comment>
<evidence type="ECO:0000256" key="4">
    <source>
        <dbReference type="ARBA" id="ARBA00012925"/>
    </source>
</evidence>
<comment type="cofactor">
    <cofactor evidence="1 10">
        <name>Zn(2+)</name>
        <dbReference type="ChEBI" id="CHEBI:29105"/>
    </cofactor>
</comment>
<comment type="function">
    <text evidence="2 10">Reversible hydration of carbon dioxide.</text>
</comment>
<evidence type="ECO:0000313" key="13">
    <source>
        <dbReference type="Proteomes" id="UP000028073"/>
    </source>
</evidence>
<gene>
    <name evidence="12" type="ORF">GZ78_19285</name>
</gene>
<name>A0A081NEE4_9GAMM</name>
<feature type="domain" description="Alpha-carbonic anhydrase" evidence="11">
    <location>
        <begin position="22"/>
        <end position="243"/>
    </location>
</feature>
<dbReference type="Pfam" id="PF00194">
    <property type="entry name" value="Carb_anhydrase"/>
    <property type="match status" value="1"/>
</dbReference>
<dbReference type="SMART" id="SM01057">
    <property type="entry name" value="Carb_anhydrase"/>
    <property type="match status" value="1"/>
</dbReference>
<dbReference type="Proteomes" id="UP000028073">
    <property type="component" value="Unassembled WGS sequence"/>
</dbReference>
<organism evidence="12 13">
    <name type="scientific">Endozoicomonas numazuensis</name>
    <dbReference type="NCBI Taxonomy" id="1137799"/>
    <lineage>
        <taxon>Bacteria</taxon>
        <taxon>Pseudomonadati</taxon>
        <taxon>Pseudomonadota</taxon>
        <taxon>Gammaproteobacteria</taxon>
        <taxon>Oceanospirillales</taxon>
        <taxon>Endozoicomonadaceae</taxon>
        <taxon>Endozoicomonas</taxon>
    </lineage>
</organism>
<dbReference type="InterPro" id="IPR036398">
    <property type="entry name" value="CA_dom_sf"/>
</dbReference>
<dbReference type="Gene3D" id="3.10.200.10">
    <property type="entry name" value="Alpha carbonic anhydrase"/>
    <property type="match status" value="1"/>
</dbReference>
<keyword evidence="10" id="KW-0732">Signal</keyword>
<evidence type="ECO:0000256" key="8">
    <source>
        <dbReference type="ARBA" id="ARBA00023239"/>
    </source>
</evidence>
<evidence type="ECO:0000256" key="3">
    <source>
        <dbReference type="ARBA" id="ARBA00010718"/>
    </source>
</evidence>
<dbReference type="AlphaFoldDB" id="A0A081NEE4"/>
<evidence type="ECO:0000256" key="6">
    <source>
        <dbReference type="ARBA" id="ARBA00022723"/>
    </source>
</evidence>
<dbReference type="InterPro" id="IPR018338">
    <property type="entry name" value="Carbonic_anhydrase_a-class_CS"/>
</dbReference>
<sequence>MKRFIFAAALCASSTTVLAAASSWSYGGSEGPEFWGELSEKYELCTTGKNQSPINLDHFIEADLKPLEINYSAAGNEILNNGHTIQVNFQPGSTMSLDGHSYELKQFHFHAPSENQIKGESFPLEVHLVHADKEGNLAVVGIMFKEGAENKALVQAWKQMPEKKNAKEALSQVINAEDMLPTNKAYYRFNGSLTTPPCSEGVTWLLMKDPVTVSKEQIEQFTKVMGTHTNRPVQPLNARPVLQ</sequence>
<keyword evidence="8 10" id="KW-0456">Lyase</keyword>
<proteinExistence type="inferred from homology"/>
<dbReference type="InterPro" id="IPR041891">
    <property type="entry name" value="Alpha_CA_prokaryot-like"/>
</dbReference>
<dbReference type="InterPro" id="IPR001148">
    <property type="entry name" value="CA_dom"/>
</dbReference>
<dbReference type="InterPro" id="IPR023561">
    <property type="entry name" value="Carbonic_anhydrase_a-class"/>
</dbReference>
<dbReference type="PROSITE" id="PS51144">
    <property type="entry name" value="ALPHA_CA_2"/>
    <property type="match status" value="1"/>
</dbReference>
<evidence type="ECO:0000313" key="12">
    <source>
        <dbReference type="EMBL" id="KEQ16817.1"/>
    </source>
</evidence>
<evidence type="ECO:0000256" key="1">
    <source>
        <dbReference type="ARBA" id="ARBA00001947"/>
    </source>
</evidence>
<dbReference type="STRING" id="1137799.GZ78_19285"/>
<dbReference type="GO" id="GO:0008270">
    <property type="term" value="F:zinc ion binding"/>
    <property type="evidence" value="ECO:0007669"/>
    <property type="project" value="UniProtKB-UniRule"/>
</dbReference>
<comment type="similarity">
    <text evidence="3 10">Belongs to the alpha-carbonic anhydrase family.</text>
</comment>
<dbReference type="PANTHER" id="PTHR18952">
    <property type="entry name" value="CARBONIC ANHYDRASE"/>
    <property type="match status" value="1"/>
</dbReference>
<dbReference type="PROSITE" id="PS00162">
    <property type="entry name" value="ALPHA_CA_1"/>
    <property type="match status" value="1"/>
</dbReference>
<evidence type="ECO:0000256" key="9">
    <source>
        <dbReference type="ARBA" id="ARBA00048348"/>
    </source>
</evidence>
<evidence type="ECO:0000256" key="2">
    <source>
        <dbReference type="ARBA" id="ARBA00002904"/>
    </source>
</evidence>
<evidence type="ECO:0000259" key="11">
    <source>
        <dbReference type="PROSITE" id="PS51144"/>
    </source>
</evidence>
<dbReference type="EMBL" id="JOKH01000004">
    <property type="protein sequence ID" value="KEQ16817.1"/>
    <property type="molecule type" value="Genomic_DNA"/>
</dbReference>
<dbReference type="OrthoDB" id="5327615at2"/>
<protein>
    <recommendedName>
        <fullName evidence="5 10">Carbonic anhydrase</fullName>
        <ecNumber evidence="4 10">4.2.1.1</ecNumber>
    </recommendedName>
</protein>
<keyword evidence="6 10" id="KW-0479">Metal-binding</keyword>
<keyword evidence="13" id="KW-1185">Reference proteome</keyword>
<evidence type="ECO:0000256" key="7">
    <source>
        <dbReference type="ARBA" id="ARBA00022833"/>
    </source>
</evidence>
<dbReference type="eggNOG" id="COG3338">
    <property type="taxonomic scope" value="Bacteria"/>
</dbReference>
<dbReference type="PANTHER" id="PTHR18952:SF265">
    <property type="entry name" value="CARBONIC ANHYDRASE"/>
    <property type="match status" value="1"/>
</dbReference>
<accession>A0A081NEE4</accession>
<feature type="signal peptide" evidence="10">
    <location>
        <begin position="1"/>
        <end position="19"/>
    </location>
</feature>
<reference evidence="12 13" key="1">
    <citation type="submission" date="2014-06" db="EMBL/GenBank/DDBJ databases">
        <title>Whole Genome Sequences of Three Symbiotic Endozoicomonas Bacteria.</title>
        <authorList>
            <person name="Neave M.J."/>
            <person name="Apprill A."/>
            <person name="Voolstra C.R."/>
        </authorList>
    </citation>
    <scope>NUCLEOTIDE SEQUENCE [LARGE SCALE GENOMIC DNA]</scope>
    <source>
        <strain evidence="12 13">DSM 25634</strain>
    </source>
</reference>
<feature type="chain" id="PRO_5025096152" description="Carbonic anhydrase" evidence="10">
    <location>
        <begin position="20"/>
        <end position="243"/>
    </location>
</feature>
<evidence type="ECO:0000256" key="10">
    <source>
        <dbReference type="RuleBase" id="RU367011"/>
    </source>
</evidence>
<dbReference type="SUPFAM" id="SSF51069">
    <property type="entry name" value="Carbonic anhydrase"/>
    <property type="match status" value="1"/>
</dbReference>
<keyword evidence="7 10" id="KW-0862">Zinc</keyword>
<dbReference type="GO" id="GO:0004089">
    <property type="term" value="F:carbonate dehydratase activity"/>
    <property type="evidence" value="ECO:0007669"/>
    <property type="project" value="UniProtKB-UniRule"/>
</dbReference>
<dbReference type="EC" id="4.2.1.1" evidence="4 10"/>
<evidence type="ECO:0000256" key="5">
    <source>
        <dbReference type="ARBA" id="ARBA00014628"/>
    </source>
</evidence>
<comment type="catalytic activity">
    <reaction evidence="9 10">
        <text>hydrogencarbonate + H(+) = CO2 + H2O</text>
        <dbReference type="Rhea" id="RHEA:10748"/>
        <dbReference type="ChEBI" id="CHEBI:15377"/>
        <dbReference type="ChEBI" id="CHEBI:15378"/>
        <dbReference type="ChEBI" id="CHEBI:16526"/>
        <dbReference type="ChEBI" id="CHEBI:17544"/>
        <dbReference type="EC" id="4.2.1.1"/>
    </reaction>
</comment>